<accession>A0ABY5GCA6</accession>
<reference evidence="2" key="1">
    <citation type="submission" date="2022-07" db="EMBL/GenBank/DDBJ databases">
        <title>Genome sequencing of Photobacterium atrarenae GJH2-4.</title>
        <authorList>
            <person name="Park S.-J."/>
        </authorList>
    </citation>
    <scope>NUCLEOTIDE SEQUENCE</scope>
    <source>
        <strain evidence="2">GJH2-4</strain>
    </source>
</reference>
<sequence length="306" mass="34897">MPGAYAHISAAYLAAEKAHQSVFQSVPKQARNILTNQQKFIELGSVSPDFPYLKIGDLAQNRWADRMHYEQVGVFIRRCIAEVANLSGPSQEKAFAWLCGYVAHVATDITIHPVIERRVGPYETNQTEHRICEMHQDVHICRRFGLSEEHRIERLANYIGTCTHAEDNRHLDPVISNLWEQCLMATFGREPEIEPPLIHDWYTGYLAVLKGIEEGHKLLPFARHVGAQLGLVYPEQVDDSYIRELDTPLGVQHYDQVFDRAVAQIIRYWEVTAKAVFEAEAAGAFLNWNLDTGRCEKGQLTAWKET</sequence>
<keyword evidence="3" id="KW-1185">Reference proteome</keyword>
<feature type="domain" description="Phospholipase C/D" evidence="1">
    <location>
        <begin position="14"/>
        <end position="186"/>
    </location>
</feature>
<dbReference type="Proteomes" id="UP001057998">
    <property type="component" value="Chromosome 1"/>
</dbReference>
<evidence type="ECO:0000313" key="3">
    <source>
        <dbReference type="Proteomes" id="UP001057998"/>
    </source>
</evidence>
<protein>
    <submittedName>
        <fullName evidence="2">Zinc dependent phospholipase C family protein</fullName>
    </submittedName>
</protein>
<proteinExistence type="predicted"/>
<gene>
    <name evidence="2" type="ORF">NNL38_08595</name>
</gene>
<evidence type="ECO:0000259" key="1">
    <source>
        <dbReference type="Pfam" id="PF00882"/>
    </source>
</evidence>
<name>A0ABY5GCA6_9GAMM</name>
<dbReference type="Pfam" id="PF00882">
    <property type="entry name" value="Zn_dep_PLPC"/>
    <property type="match status" value="1"/>
</dbReference>
<dbReference type="InterPro" id="IPR029002">
    <property type="entry name" value="PLPC/GPLD1"/>
</dbReference>
<dbReference type="RefSeq" id="WP_255387651.1">
    <property type="nucleotide sequence ID" value="NZ_CP101508.1"/>
</dbReference>
<organism evidence="2 3">
    <name type="scientific">Photobacterium atrarenae</name>
    <dbReference type="NCBI Taxonomy" id="865757"/>
    <lineage>
        <taxon>Bacteria</taxon>
        <taxon>Pseudomonadati</taxon>
        <taxon>Pseudomonadota</taxon>
        <taxon>Gammaproteobacteria</taxon>
        <taxon>Vibrionales</taxon>
        <taxon>Vibrionaceae</taxon>
        <taxon>Photobacterium</taxon>
    </lineage>
</organism>
<dbReference type="EMBL" id="CP101508">
    <property type="protein sequence ID" value="UTV26440.1"/>
    <property type="molecule type" value="Genomic_DNA"/>
</dbReference>
<evidence type="ECO:0000313" key="2">
    <source>
        <dbReference type="EMBL" id="UTV26440.1"/>
    </source>
</evidence>